<dbReference type="AlphaFoldDB" id="A0A841AD48"/>
<feature type="transmembrane region" description="Helical" evidence="1">
    <location>
        <begin position="181"/>
        <end position="203"/>
    </location>
</feature>
<evidence type="ECO:0000313" key="3">
    <source>
        <dbReference type="Proteomes" id="UP000588158"/>
    </source>
</evidence>
<feature type="transmembrane region" description="Helical" evidence="1">
    <location>
        <begin position="319"/>
        <end position="340"/>
    </location>
</feature>
<feature type="transmembrane region" description="Helical" evidence="1">
    <location>
        <begin position="86"/>
        <end position="108"/>
    </location>
</feature>
<evidence type="ECO:0000313" key="2">
    <source>
        <dbReference type="EMBL" id="MBB5832766.1"/>
    </source>
</evidence>
<accession>A0A841AD48</accession>
<evidence type="ECO:0000256" key="1">
    <source>
        <dbReference type="SAM" id="Phobius"/>
    </source>
</evidence>
<organism evidence="2 3">
    <name type="scientific">Brachybacterium aquaticum</name>
    <dbReference type="NCBI Taxonomy" id="1432564"/>
    <lineage>
        <taxon>Bacteria</taxon>
        <taxon>Bacillati</taxon>
        <taxon>Actinomycetota</taxon>
        <taxon>Actinomycetes</taxon>
        <taxon>Micrococcales</taxon>
        <taxon>Dermabacteraceae</taxon>
        <taxon>Brachybacterium</taxon>
    </lineage>
</organism>
<name>A0A841AD48_9MICO</name>
<comment type="caution">
    <text evidence="2">The sequence shown here is derived from an EMBL/GenBank/DDBJ whole genome shotgun (WGS) entry which is preliminary data.</text>
</comment>
<feature type="transmembrane region" description="Helical" evidence="1">
    <location>
        <begin position="129"/>
        <end position="152"/>
    </location>
</feature>
<sequence length="366" mass="35083">MSAADAATPAATPTPAEGTAYHRMATLRPEWARPTKALLALAAAFIAYVVLISVVLVGMVLILAVAPGVNVARGVTAGDPTSPLDVGLALAMGAMWLPAGIIGVRAGGWRPLGTAWSIAGRLRRELRGPYVTAGLVGGLAVIALAALAGGIAGGAGGAAGGASAAADGIAADGGASSPLQLLLLAVLVLLLAPLQAAGLELALRGVVMQAFGAVLRSPAVPVVIGALVMLVGRELTPAVVLPALALGLASGLLAWKSGGLELPIALTTTITAGSHLVSALAAGTGAGAGTAVLTAAAAAPGTSAAALAASTTGAHAATLAGGVTSAIALLALAVLLAAWVGRRAGVPFLAPVTRPASEPAPAAIPH</sequence>
<proteinExistence type="predicted"/>
<reference evidence="2 3" key="1">
    <citation type="submission" date="2020-08" db="EMBL/GenBank/DDBJ databases">
        <title>Sequencing the genomes of 1000 actinobacteria strains.</title>
        <authorList>
            <person name="Klenk H.-P."/>
        </authorList>
    </citation>
    <scope>NUCLEOTIDE SEQUENCE [LARGE SCALE GENOMIC DNA]</scope>
    <source>
        <strain evidence="2 3">DSM 28796</strain>
    </source>
</reference>
<feature type="transmembrane region" description="Helical" evidence="1">
    <location>
        <begin position="38"/>
        <end position="66"/>
    </location>
</feature>
<dbReference type="EMBL" id="JACHLZ010000001">
    <property type="protein sequence ID" value="MBB5832766.1"/>
    <property type="molecule type" value="Genomic_DNA"/>
</dbReference>
<keyword evidence="1" id="KW-1133">Transmembrane helix</keyword>
<keyword evidence="3" id="KW-1185">Reference proteome</keyword>
<feature type="transmembrane region" description="Helical" evidence="1">
    <location>
        <begin position="238"/>
        <end position="255"/>
    </location>
</feature>
<evidence type="ECO:0008006" key="4">
    <source>
        <dbReference type="Google" id="ProtNLM"/>
    </source>
</evidence>
<gene>
    <name evidence="2" type="ORF">HNR70_002579</name>
</gene>
<dbReference type="RefSeq" id="WP_184326037.1">
    <property type="nucleotide sequence ID" value="NZ_JACHLZ010000001.1"/>
</dbReference>
<keyword evidence="1" id="KW-0812">Transmembrane</keyword>
<dbReference type="Proteomes" id="UP000588158">
    <property type="component" value="Unassembled WGS sequence"/>
</dbReference>
<keyword evidence="1" id="KW-0472">Membrane</keyword>
<feature type="transmembrane region" description="Helical" evidence="1">
    <location>
        <begin position="276"/>
        <end position="299"/>
    </location>
</feature>
<protein>
    <recommendedName>
        <fullName evidence="4">CAAX protease</fullName>
    </recommendedName>
</protein>
<feature type="transmembrane region" description="Helical" evidence="1">
    <location>
        <begin position="210"/>
        <end position="232"/>
    </location>
</feature>